<evidence type="ECO:0000256" key="10">
    <source>
        <dbReference type="SAM" id="MobiDB-lite"/>
    </source>
</evidence>
<evidence type="ECO:0000256" key="7">
    <source>
        <dbReference type="ARBA" id="ARBA00023157"/>
    </source>
</evidence>
<dbReference type="Proteomes" id="UP000776164">
    <property type="component" value="Unassembled WGS sequence"/>
</dbReference>
<dbReference type="InterPro" id="IPR017941">
    <property type="entry name" value="Rieske_2Fe-2S"/>
</dbReference>
<keyword evidence="3" id="KW-0001">2Fe-2S</keyword>
<dbReference type="InterPro" id="IPR014349">
    <property type="entry name" value="Rieske_Fe-S_prot"/>
</dbReference>
<proteinExistence type="predicted"/>
<evidence type="ECO:0000256" key="2">
    <source>
        <dbReference type="ARBA" id="ARBA00015816"/>
    </source>
</evidence>
<dbReference type="CDD" id="cd03467">
    <property type="entry name" value="Rieske"/>
    <property type="match status" value="1"/>
</dbReference>
<dbReference type="Gene3D" id="2.102.10.10">
    <property type="entry name" value="Rieske [2Fe-2S] iron-sulphur domain"/>
    <property type="match status" value="1"/>
</dbReference>
<reference evidence="13 14" key="1">
    <citation type="submission" date="2021-01" db="EMBL/GenBank/DDBJ databases">
        <title>Sequencing the genomes of 1000 actinobacteria strains.</title>
        <authorList>
            <person name="Klenk H.-P."/>
        </authorList>
    </citation>
    <scope>NUCLEOTIDE SEQUENCE [LARGE SCALE GENOMIC DNA]</scope>
    <source>
        <strain evidence="13 14">DSM 13057</strain>
    </source>
</reference>
<evidence type="ECO:0000259" key="12">
    <source>
        <dbReference type="PROSITE" id="PS51296"/>
    </source>
</evidence>
<sequence length="154" mass="14559">MSENTPVTRRVVLTAGSVGVLGASALALSACAPTTSTGAAGGTASTPAASAGSAGSGSTGEIAKLADVPVGQAKSVSFGGQDILVAQPTAGTVVAFSSVCPHQGCAVAFASKEFACPCHGSTFDLATGDVTHGPAQKGLSVVSVKVAGDAIVAG</sequence>
<organism evidence="13 14">
    <name type="scientific">Subtercola frigoramans</name>
    <dbReference type="NCBI Taxonomy" id="120298"/>
    <lineage>
        <taxon>Bacteria</taxon>
        <taxon>Bacillati</taxon>
        <taxon>Actinomycetota</taxon>
        <taxon>Actinomycetes</taxon>
        <taxon>Micrococcales</taxon>
        <taxon>Microbacteriaceae</taxon>
        <taxon>Subtercola</taxon>
    </lineage>
</organism>
<feature type="chain" id="PRO_5046188285" description="Cytochrome bc1 complex Rieske iron-sulfur subunit" evidence="11">
    <location>
        <begin position="33"/>
        <end position="154"/>
    </location>
</feature>
<comment type="caution">
    <text evidence="13">The sequence shown here is derived from an EMBL/GenBank/DDBJ whole genome shotgun (WGS) entry which is preliminary data.</text>
</comment>
<evidence type="ECO:0000256" key="11">
    <source>
        <dbReference type="SAM" id="SignalP"/>
    </source>
</evidence>
<feature type="domain" description="Rieske" evidence="12">
    <location>
        <begin position="60"/>
        <end position="153"/>
    </location>
</feature>
<dbReference type="RefSeq" id="WP_205106814.1">
    <property type="nucleotide sequence ID" value="NZ_BAAAHT010000017.1"/>
</dbReference>
<gene>
    <name evidence="13" type="ORF">JOE66_000712</name>
</gene>
<dbReference type="PROSITE" id="PS51296">
    <property type="entry name" value="RIESKE"/>
    <property type="match status" value="1"/>
</dbReference>
<keyword evidence="5" id="KW-0408">Iron</keyword>
<accession>A0ABS2L200</accession>
<keyword evidence="7" id="KW-1015">Disulfide bond</keyword>
<dbReference type="PRINTS" id="PR00162">
    <property type="entry name" value="RIESKE"/>
</dbReference>
<feature type="compositionally biased region" description="Low complexity" evidence="10">
    <location>
        <begin position="38"/>
        <end position="53"/>
    </location>
</feature>
<keyword evidence="6" id="KW-0411">Iron-sulfur</keyword>
<feature type="signal peptide" evidence="11">
    <location>
        <begin position="1"/>
        <end position="32"/>
    </location>
</feature>
<evidence type="ECO:0000256" key="6">
    <source>
        <dbReference type="ARBA" id="ARBA00023014"/>
    </source>
</evidence>
<dbReference type="PANTHER" id="PTHR10134">
    <property type="entry name" value="CYTOCHROME B-C1 COMPLEX SUBUNIT RIESKE, MITOCHONDRIAL"/>
    <property type="match status" value="1"/>
</dbReference>
<dbReference type="InterPro" id="IPR006311">
    <property type="entry name" value="TAT_signal"/>
</dbReference>
<evidence type="ECO:0000256" key="9">
    <source>
        <dbReference type="ARBA" id="ARBA00034078"/>
    </source>
</evidence>
<evidence type="ECO:0000313" key="14">
    <source>
        <dbReference type="Proteomes" id="UP000776164"/>
    </source>
</evidence>
<keyword evidence="11" id="KW-0732">Signal</keyword>
<evidence type="ECO:0000256" key="3">
    <source>
        <dbReference type="ARBA" id="ARBA00022714"/>
    </source>
</evidence>
<feature type="region of interest" description="Disordered" evidence="10">
    <location>
        <begin position="38"/>
        <end position="58"/>
    </location>
</feature>
<evidence type="ECO:0000313" key="13">
    <source>
        <dbReference type="EMBL" id="MBM7471078.1"/>
    </source>
</evidence>
<dbReference type="Pfam" id="PF00355">
    <property type="entry name" value="Rieske"/>
    <property type="match status" value="1"/>
</dbReference>
<evidence type="ECO:0000256" key="5">
    <source>
        <dbReference type="ARBA" id="ARBA00023004"/>
    </source>
</evidence>
<evidence type="ECO:0000256" key="8">
    <source>
        <dbReference type="ARBA" id="ARBA00029586"/>
    </source>
</evidence>
<dbReference type="SUPFAM" id="SSF50022">
    <property type="entry name" value="ISP domain"/>
    <property type="match status" value="1"/>
</dbReference>
<dbReference type="EMBL" id="JAFBBU010000001">
    <property type="protein sequence ID" value="MBM7471078.1"/>
    <property type="molecule type" value="Genomic_DNA"/>
</dbReference>
<keyword evidence="4" id="KW-0479">Metal-binding</keyword>
<name>A0ABS2L200_9MICO</name>
<dbReference type="InterPro" id="IPR005805">
    <property type="entry name" value="Rieske_Fe-S_prot_C"/>
</dbReference>
<evidence type="ECO:0000256" key="1">
    <source>
        <dbReference type="ARBA" id="ARBA00002494"/>
    </source>
</evidence>
<protein>
    <recommendedName>
        <fullName evidence="2">Cytochrome bc1 complex Rieske iron-sulfur subunit</fullName>
    </recommendedName>
    <alternativeName>
        <fullName evidence="8">Cytochrome bc1 reductase complex subunit QcrA</fullName>
    </alternativeName>
</protein>
<evidence type="ECO:0000256" key="4">
    <source>
        <dbReference type="ARBA" id="ARBA00022723"/>
    </source>
</evidence>
<dbReference type="InterPro" id="IPR036922">
    <property type="entry name" value="Rieske_2Fe-2S_sf"/>
</dbReference>
<dbReference type="PROSITE" id="PS51318">
    <property type="entry name" value="TAT"/>
    <property type="match status" value="1"/>
</dbReference>
<comment type="cofactor">
    <cofactor evidence="9">
        <name>[2Fe-2S] cluster</name>
        <dbReference type="ChEBI" id="CHEBI:190135"/>
    </cofactor>
</comment>
<keyword evidence="14" id="KW-1185">Reference proteome</keyword>
<comment type="function">
    <text evidence="1">Iron-sulfur subunit of the cytochrome bc1 complex, an essential component of the respiratory electron transport chain required for ATP synthesis. The bc1 complex catalyzes the oxidation of menaquinol and the reduction of cytochrome c in the respiratory chain. The bc1 complex operates through a Q-cycle mechanism that couples electron transfer to generation of the proton gradient that drives ATP synthesis.</text>
</comment>